<dbReference type="GO" id="GO:0003676">
    <property type="term" value="F:nucleic acid binding"/>
    <property type="evidence" value="ECO:0007669"/>
    <property type="project" value="InterPro"/>
</dbReference>
<proteinExistence type="predicted"/>
<organism evidence="2 3">
    <name type="scientific">Cuscuta epithymum</name>
    <dbReference type="NCBI Taxonomy" id="186058"/>
    <lineage>
        <taxon>Eukaryota</taxon>
        <taxon>Viridiplantae</taxon>
        <taxon>Streptophyta</taxon>
        <taxon>Embryophyta</taxon>
        <taxon>Tracheophyta</taxon>
        <taxon>Spermatophyta</taxon>
        <taxon>Magnoliopsida</taxon>
        <taxon>eudicotyledons</taxon>
        <taxon>Gunneridae</taxon>
        <taxon>Pentapetalae</taxon>
        <taxon>asterids</taxon>
        <taxon>lamiids</taxon>
        <taxon>Solanales</taxon>
        <taxon>Convolvulaceae</taxon>
        <taxon>Cuscuteae</taxon>
        <taxon>Cuscuta</taxon>
        <taxon>Cuscuta subgen. Cuscuta</taxon>
    </lineage>
</organism>
<dbReference type="PANTHER" id="PTHR47723">
    <property type="entry name" value="OS05G0353850 PROTEIN"/>
    <property type="match status" value="1"/>
</dbReference>
<dbReference type="PANTHER" id="PTHR47723:SF19">
    <property type="entry name" value="POLYNUCLEOTIDYL TRANSFERASE, RIBONUCLEASE H-LIKE SUPERFAMILY PROTEIN"/>
    <property type="match status" value="1"/>
</dbReference>
<evidence type="ECO:0000313" key="2">
    <source>
        <dbReference type="EMBL" id="CAH9068827.1"/>
    </source>
</evidence>
<dbReference type="Gene3D" id="3.30.420.10">
    <property type="entry name" value="Ribonuclease H-like superfamily/Ribonuclease H"/>
    <property type="match status" value="1"/>
</dbReference>
<comment type="caution">
    <text evidence="2">The sequence shown here is derived from an EMBL/GenBank/DDBJ whole genome shotgun (WGS) entry which is preliminary data.</text>
</comment>
<dbReference type="InterPro" id="IPR002156">
    <property type="entry name" value="RNaseH_domain"/>
</dbReference>
<protein>
    <recommendedName>
        <fullName evidence="1">RNase H type-1 domain-containing protein</fullName>
    </recommendedName>
</protein>
<keyword evidence="3" id="KW-1185">Reference proteome</keyword>
<dbReference type="CDD" id="cd06222">
    <property type="entry name" value="RNase_H_like"/>
    <property type="match status" value="1"/>
</dbReference>
<evidence type="ECO:0000259" key="1">
    <source>
        <dbReference type="Pfam" id="PF13456"/>
    </source>
</evidence>
<accession>A0AAV0C5U2</accession>
<name>A0AAV0C5U2_9ASTE</name>
<dbReference type="InterPro" id="IPR044730">
    <property type="entry name" value="RNase_H-like_dom_plant"/>
</dbReference>
<feature type="domain" description="RNase H type-1" evidence="1">
    <location>
        <begin position="10"/>
        <end position="125"/>
    </location>
</feature>
<dbReference type="InterPro" id="IPR053151">
    <property type="entry name" value="RNase_H-like"/>
</dbReference>
<reference evidence="2" key="1">
    <citation type="submission" date="2022-07" db="EMBL/GenBank/DDBJ databases">
        <authorList>
            <person name="Macas J."/>
            <person name="Novak P."/>
            <person name="Neumann P."/>
        </authorList>
    </citation>
    <scope>NUCLEOTIDE SEQUENCE</scope>
</reference>
<dbReference type="InterPro" id="IPR012337">
    <property type="entry name" value="RNaseH-like_sf"/>
</dbReference>
<sequence>MKPNRGLKLNVDAAFLHGSASGVAILRYQRGELVCACAFPIVASSSLEAELIAAMRSTRWAIDEGYRGFQVEIDAEIALSLLSGGFNMARSDEIIEFRQICFRKGIYFRHIFREGNRAAHYLAAYHPARFTSWTSARSSSY</sequence>
<gene>
    <name evidence="2" type="ORF">CEPIT_LOCUS2880</name>
</gene>
<dbReference type="Proteomes" id="UP001152523">
    <property type="component" value="Unassembled WGS sequence"/>
</dbReference>
<dbReference type="InterPro" id="IPR036397">
    <property type="entry name" value="RNaseH_sf"/>
</dbReference>
<dbReference type="GO" id="GO:0004523">
    <property type="term" value="F:RNA-DNA hybrid ribonuclease activity"/>
    <property type="evidence" value="ECO:0007669"/>
    <property type="project" value="InterPro"/>
</dbReference>
<dbReference type="Pfam" id="PF13456">
    <property type="entry name" value="RVT_3"/>
    <property type="match status" value="1"/>
</dbReference>
<evidence type="ECO:0000313" key="3">
    <source>
        <dbReference type="Proteomes" id="UP001152523"/>
    </source>
</evidence>
<dbReference type="EMBL" id="CAMAPF010000015">
    <property type="protein sequence ID" value="CAH9068827.1"/>
    <property type="molecule type" value="Genomic_DNA"/>
</dbReference>
<dbReference type="SUPFAM" id="SSF53098">
    <property type="entry name" value="Ribonuclease H-like"/>
    <property type="match status" value="1"/>
</dbReference>
<dbReference type="AlphaFoldDB" id="A0AAV0C5U2"/>